<proteinExistence type="predicted"/>
<dbReference type="OrthoDB" id="7166507at2759"/>
<accession>A0A8S0ZVJ9</accession>
<evidence type="ECO:0000313" key="2">
    <source>
        <dbReference type="EMBL" id="CAB3237575.1"/>
    </source>
</evidence>
<dbReference type="AlphaFoldDB" id="A0A8S0ZVJ9"/>
<keyword evidence="1" id="KW-0732">Signal</keyword>
<gene>
    <name evidence="2" type="ORF">APLA_LOCUS6957</name>
</gene>
<dbReference type="Proteomes" id="UP000494106">
    <property type="component" value="Unassembled WGS sequence"/>
</dbReference>
<comment type="caution">
    <text evidence="2">The sequence shown here is derived from an EMBL/GenBank/DDBJ whole genome shotgun (WGS) entry which is preliminary data.</text>
</comment>
<evidence type="ECO:0000256" key="1">
    <source>
        <dbReference type="SAM" id="SignalP"/>
    </source>
</evidence>
<sequence>MGFIHGILLILFFEMVSSFSNIRQHSAAIEAVPPRVSLTPIEDKQSSKEMINIDPFLTTTLLRAAAMENDSNFMRNYAKRNKIRKMLFKEGFLLV</sequence>
<feature type="chain" id="PRO_5035732199" evidence="1">
    <location>
        <begin position="19"/>
        <end position="95"/>
    </location>
</feature>
<protein>
    <submittedName>
        <fullName evidence="2">Uncharacterized protein</fullName>
    </submittedName>
</protein>
<evidence type="ECO:0000313" key="3">
    <source>
        <dbReference type="Proteomes" id="UP000494106"/>
    </source>
</evidence>
<feature type="signal peptide" evidence="1">
    <location>
        <begin position="1"/>
        <end position="18"/>
    </location>
</feature>
<reference evidence="2 3" key="1">
    <citation type="submission" date="2020-04" db="EMBL/GenBank/DDBJ databases">
        <authorList>
            <person name="Wallbank WR R."/>
            <person name="Pardo Diaz C."/>
            <person name="Kozak K."/>
            <person name="Martin S."/>
            <person name="Jiggins C."/>
            <person name="Moest M."/>
            <person name="Warren A I."/>
            <person name="Byers J.R.P. K."/>
            <person name="Montejo-Kovacevich G."/>
            <person name="Yen C E."/>
        </authorList>
    </citation>
    <scope>NUCLEOTIDE SEQUENCE [LARGE SCALE GENOMIC DNA]</scope>
</reference>
<name>A0A8S0ZVJ9_ARCPL</name>
<dbReference type="EMBL" id="CADEBC010000491">
    <property type="protein sequence ID" value="CAB3237575.1"/>
    <property type="molecule type" value="Genomic_DNA"/>
</dbReference>
<organism evidence="2 3">
    <name type="scientific">Arctia plantaginis</name>
    <name type="common">Wood tiger moth</name>
    <name type="synonym">Phalaena plantaginis</name>
    <dbReference type="NCBI Taxonomy" id="874455"/>
    <lineage>
        <taxon>Eukaryota</taxon>
        <taxon>Metazoa</taxon>
        <taxon>Ecdysozoa</taxon>
        <taxon>Arthropoda</taxon>
        <taxon>Hexapoda</taxon>
        <taxon>Insecta</taxon>
        <taxon>Pterygota</taxon>
        <taxon>Neoptera</taxon>
        <taxon>Endopterygota</taxon>
        <taxon>Lepidoptera</taxon>
        <taxon>Glossata</taxon>
        <taxon>Ditrysia</taxon>
        <taxon>Noctuoidea</taxon>
        <taxon>Erebidae</taxon>
        <taxon>Arctiinae</taxon>
        <taxon>Arctia</taxon>
    </lineage>
</organism>
<keyword evidence="3" id="KW-1185">Reference proteome</keyword>